<dbReference type="Proteomes" id="UP001295684">
    <property type="component" value="Unassembled WGS sequence"/>
</dbReference>
<gene>
    <name evidence="1" type="ORF">ECRASSUSDP1_LOCUS16685</name>
</gene>
<organism evidence="1 2">
    <name type="scientific">Euplotes crassus</name>
    <dbReference type="NCBI Taxonomy" id="5936"/>
    <lineage>
        <taxon>Eukaryota</taxon>
        <taxon>Sar</taxon>
        <taxon>Alveolata</taxon>
        <taxon>Ciliophora</taxon>
        <taxon>Intramacronucleata</taxon>
        <taxon>Spirotrichea</taxon>
        <taxon>Hypotrichia</taxon>
        <taxon>Euplotida</taxon>
        <taxon>Euplotidae</taxon>
        <taxon>Moneuplotes</taxon>
    </lineage>
</organism>
<accession>A0AAD2D0E5</accession>
<protein>
    <submittedName>
        <fullName evidence="1">Uncharacterized protein</fullName>
    </submittedName>
</protein>
<keyword evidence="2" id="KW-1185">Reference proteome</keyword>
<evidence type="ECO:0000313" key="2">
    <source>
        <dbReference type="Proteomes" id="UP001295684"/>
    </source>
</evidence>
<sequence>MECKSSAKKVKALKKKVVVKNKKKVKPAKAVKKVEPQPEVLFPLITYSDLDDSIENHLKQLPPDAVARTLLKQVDDGDYEEYDEQDEDEEEKDEGFEDCSLTLDFYDPFVSEILDKEFSLNHIKELYLDSLEFVNSQVRTLLKKGLVSVDELYLNKKCNPTYVSSKVDLEYYFPTLKKELHKVKKSILFGYFNIDVGQLNELMKESSHLEFISFNCCKVVLNETLDFQLTGDKQYQTKVIALTGCGKDFNGGSVDEVGLKHFIEAISKCSLKDSLKQLSITWCNISKETASEYLEEFGMGHIAVWA</sequence>
<proteinExistence type="predicted"/>
<comment type="caution">
    <text evidence="1">The sequence shown here is derived from an EMBL/GenBank/DDBJ whole genome shotgun (WGS) entry which is preliminary data.</text>
</comment>
<reference evidence="1" key="1">
    <citation type="submission" date="2023-07" db="EMBL/GenBank/DDBJ databases">
        <authorList>
            <consortium name="AG Swart"/>
            <person name="Singh M."/>
            <person name="Singh A."/>
            <person name="Seah K."/>
            <person name="Emmerich C."/>
        </authorList>
    </citation>
    <scope>NUCLEOTIDE SEQUENCE</scope>
    <source>
        <strain evidence="1">DP1</strain>
    </source>
</reference>
<evidence type="ECO:0000313" key="1">
    <source>
        <dbReference type="EMBL" id="CAI2375323.1"/>
    </source>
</evidence>
<dbReference type="AlphaFoldDB" id="A0AAD2D0E5"/>
<name>A0AAD2D0E5_EUPCR</name>
<dbReference type="EMBL" id="CAMPGE010016788">
    <property type="protein sequence ID" value="CAI2375323.1"/>
    <property type="molecule type" value="Genomic_DNA"/>
</dbReference>